<dbReference type="OrthoDB" id="6500128at2759"/>
<dbReference type="InterPro" id="IPR011527">
    <property type="entry name" value="ABC1_TM_dom"/>
</dbReference>
<keyword evidence="13" id="KW-0007">Acetylation</keyword>
<feature type="compositionally biased region" description="Basic residues" evidence="21">
    <location>
        <begin position="95"/>
        <end position="113"/>
    </location>
</feature>
<evidence type="ECO:0000256" key="16">
    <source>
        <dbReference type="ARBA" id="ARBA00052250"/>
    </source>
</evidence>
<comment type="subcellular location">
    <subcellularLocation>
        <location evidence="1">Mitochondrion inner membrane</location>
        <topology evidence="1">Multi-pass membrane protein</topology>
    </subcellularLocation>
</comment>
<dbReference type="InterPro" id="IPR036640">
    <property type="entry name" value="ABC1_TM_sf"/>
</dbReference>
<dbReference type="InterPro" id="IPR039421">
    <property type="entry name" value="Type_1_exporter"/>
</dbReference>
<evidence type="ECO:0000256" key="8">
    <source>
        <dbReference type="ARBA" id="ARBA00022840"/>
    </source>
</evidence>
<keyword evidence="11" id="KW-1278">Translocase</keyword>
<dbReference type="AlphaFoldDB" id="A0A1W0XFI6"/>
<evidence type="ECO:0000256" key="22">
    <source>
        <dbReference type="SAM" id="Phobius"/>
    </source>
</evidence>
<dbReference type="GO" id="GO:0046872">
    <property type="term" value="F:metal ion binding"/>
    <property type="evidence" value="ECO:0007669"/>
    <property type="project" value="UniProtKB-KW"/>
</dbReference>
<dbReference type="InterPro" id="IPR003593">
    <property type="entry name" value="AAA+_ATPase"/>
</dbReference>
<evidence type="ECO:0000256" key="2">
    <source>
        <dbReference type="ARBA" id="ARBA00005580"/>
    </source>
</evidence>
<feature type="transmembrane region" description="Helical" evidence="22">
    <location>
        <begin position="146"/>
        <end position="169"/>
    </location>
</feature>
<evidence type="ECO:0000256" key="9">
    <source>
        <dbReference type="ARBA" id="ARBA00022842"/>
    </source>
</evidence>
<name>A0A1W0XFI6_HYPEX</name>
<evidence type="ECO:0000256" key="20">
    <source>
        <dbReference type="ARBA" id="ARBA00083334"/>
    </source>
</evidence>
<comment type="caution">
    <text evidence="25">The sequence shown here is derived from an EMBL/GenBank/DDBJ whole genome shotgun (WGS) entry which is preliminary data.</text>
</comment>
<evidence type="ECO:0000256" key="11">
    <source>
        <dbReference type="ARBA" id="ARBA00022967"/>
    </source>
</evidence>
<feature type="domain" description="ABC transporter" evidence="23">
    <location>
        <begin position="467"/>
        <end position="704"/>
    </location>
</feature>
<evidence type="ECO:0000256" key="6">
    <source>
        <dbReference type="ARBA" id="ARBA00022741"/>
    </source>
</evidence>
<feature type="domain" description="ABC transmembrane type-1" evidence="24">
    <location>
        <begin position="150"/>
        <end position="433"/>
    </location>
</feature>
<dbReference type="Proteomes" id="UP000192578">
    <property type="component" value="Unassembled WGS sequence"/>
</dbReference>
<keyword evidence="4 22" id="KW-0812">Transmembrane</keyword>
<evidence type="ECO:0000256" key="19">
    <source>
        <dbReference type="ARBA" id="ARBA00075187"/>
    </source>
</evidence>
<evidence type="ECO:0000256" key="21">
    <source>
        <dbReference type="SAM" id="MobiDB-lite"/>
    </source>
</evidence>
<dbReference type="GO" id="GO:0016887">
    <property type="term" value="F:ATP hydrolysis activity"/>
    <property type="evidence" value="ECO:0007669"/>
    <property type="project" value="InterPro"/>
</dbReference>
<dbReference type="InterPro" id="IPR003439">
    <property type="entry name" value="ABC_transporter-like_ATP-bd"/>
</dbReference>
<dbReference type="PIRSF" id="PIRSF002773">
    <property type="entry name" value="ABC_prm/ATPase_B"/>
    <property type="match status" value="1"/>
</dbReference>
<keyword evidence="26" id="KW-1185">Reference proteome</keyword>
<evidence type="ECO:0000313" key="26">
    <source>
        <dbReference type="Proteomes" id="UP000192578"/>
    </source>
</evidence>
<proteinExistence type="inferred from homology"/>
<evidence type="ECO:0000256" key="12">
    <source>
        <dbReference type="ARBA" id="ARBA00022989"/>
    </source>
</evidence>
<dbReference type="InterPro" id="IPR017871">
    <property type="entry name" value="ABC_transporter-like_CS"/>
</dbReference>
<keyword evidence="12 22" id="KW-1133">Transmembrane helix</keyword>
<dbReference type="PROSITE" id="PS50929">
    <property type="entry name" value="ABC_TM1F"/>
    <property type="match status" value="1"/>
</dbReference>
<dbReference type="Pfam" id="PF00664">
    <property type="entry name" value="ABC_membrane"/>
    <property type="match status" value="1"/>
</dbReference>
<sequence>MRAIKAKSKFRIVYRAAGCGCPAKESMSHRFRLRCTSQTGVGLDLLTFQDKTVKCWAPVILEACAGVRKFSLLAAATKKNPILLRSSARTERVSHARHRTSHPAKRADKKKVKDKTVEDEIPTPSLKNLKKGDIRRFFGQAYQQRWPIGGAVGLLLISSTVTMAIPFSVGKVIDLVSKAGEGTKETLRNIAAILVVVFLIGAAANFGRVYLFQTTSARLIADLRNKLYTSLMVKDMTYYDNQKTGELVNRLSNDVWTVGDALTQNISDGLRSLLSSVTGIGMMFYVSADLAMVGLVTVPPIAALGIVYGRFLKKITEKILDAWADSTQVATERLGNMRTVHAFNQHQKEIDLYDKSILQMLGLQYKEANAKAAFFGMAGLTGNMVVLSVLYYGGILMSRGDVTVGDLSAFLLYAGYVGVSIAGLSSFYSEMMRGIGASTKIWEIMDRPPRILLESGVIPSTPLRAALKFQNVDFNYGSRKEVPVLQELTLDIPEGSFTAFVGPSGSGKSTIISLLLRLYDPDKGSVYLDGVDVKTLSPKWLRSNIGYVPQDVHLFSCSVYDNIVYGGSGDISMEQVVDACKKANAYDFIMAMPQQFETVVGERGLLLSGGQRQRISIARALVKNPKILLLDEATSSLDSESESLVQSALKELMKGRTVVSVAHRLSTIRNADQICVLDQGRIVERGTYSDLLTDEEGAFKKLIQRQMLSIT</sequence>
<evidence type="ECO:0000256" key="10">
    <source>
        <dbReference type="ARBA" id="ARBA00022946"/>
    </source>
</evidence>
<organism evidence="25 26">
    <name type="scientific">Hypsibius exemplaris</name>
    <name type="common">Freshwater tardigrade</name>
    <dbReference type="NCBI Taxonomy" id="2072580"/>
    <lineage>
        <taxon>Eukaryota</taxon>
        <taxon>Metazoa</taxon>
        <taxon>Ecdysozoa</taxon>
        <taxon>Tardigrada</taxon>
        <taxon>Eutardigrada</taxon>
        <taxon>Parachela</taxon>
        <taxon>Hypsibioidea</taxon>
        <taxon>Hypsibiidae</taxon>
        <taxon>Hypsibius</taxon>
    </lineage>
</organism>
<dbReference type="GO" id="GO:0015421">
    <property type="term" value="F:ABC-type oligopeptide transporter activity"/>
    <property type="evidence" value="ECO:0007669"/>
    <property type="project" value="TreeGrafter"/>
</dbReference>
<dbReference type="PANTHER" id="PTHR43394:SF1">
    <property type="entry name" value="ATP-BINDING CASSETTE SUB-FAMILY B MEMBER 10, MITOCHONDRIAL"/>
    <property type="match status" value="1"/>
</dbReference>
<dbReference type="SUPFAM" id="SSF90123">
    <property type="entry name" value="ABC transporter transmembrane region"/>
    <property type="match status" value="1"/>
</dbReference>
<dbReference type="GO" id="GO:0090374">
    <property type="term" value="P:oligopeptide export from mitochondrion"/>
    <property type="evidence" value="ECO:0007669"/>
    <property type="project" value="TreeGrafter"/>
</dbReference>
<dbReference type="Gene3D" id="1.20.1560.10">
    <property type="entry name" value="ABC transporter type 1, transmembrane domain"/>
    <property type="match status" value="1"/>
</dbReference>
<feature type="transmembrane region" description="Helical" evidence="22">
    <location>
        <begin position="189"/>
        <end position="211"/>
    </location>
</feature>
<reference evidence="26" key="1">
    <citation type="submission" date="2017-01" db="EMBL/GenBank/DDBJ databases">
        <title>Comparative genomics of anhydrobiosis in the tardigrade Hypsibius dujardini.</title>
        <authorList>
            <person name="Yoshida Y."/>
            <person name="Koutsovoulos G."/>
            <person name="Laetsch D."/>
            <person name="Stevens L."/>
            <person name="Kumar S."/>
            <person name="Horikawa D."/>
            <person name="Ishino K."/>
            <person name="Komine S."/>
            <person name="Tomita M."/>
            <person name="Blaxter M."/>
            <person name="Arakawa K."/>
        </authorList>
    </citation>
    <scope>NUCLEOTIDE SEQUENCE [LARGE SCALE GENOMIC DNA]</scope>
    <source>
        <strain evidence="26">Z151</strain>
    </source>
</reference>
<evidence type="ECO:0000256" key="1">
    <source>
        <dbReference type="ARBA" id="ARBA00004448"/>
    </source>
</evidence>
<dbReference type="GO" id="GO:0042802">
    <property type="term" value="F:identical protein binding"/>
    <property type="evidence" value="ECO:0007669"/>
    <property type="project" value="UniProtKB-ARBA"/>
</dbReference>
<evidence type="ECO:0000256" key="3">
    <source>
        <dbReference type="ARBA" id="ARBA00022448"/>
    </source>
</evidence>
<keyword evidence="7" id="KW-0999">Mitochondrion inner membrane</keyword>
<dbReference type="SUPFAM" id="SSF52540">
    <property type="entry name" value="P-loop containing nucleoside triphosphate hydrolases"/>
    <property type="match status" value="1"/>
</dbReference>
<dbReference type="Gene3D" id="3.40.50.300">
    <property type="entry name" value="P-loop containing nucleotide triphosphate hydrolases"/>
    <property type="match status" value="1"/>
</dbReference>
<dbReference type="FunFam" id="3.40.50.300:FF:000403">
    <property type="entry name" value="ATP-binding cassette sub-family B member 8, mitochondrial"/>
    <property type="match status" value="1"/>
</dbReference>
<keyword evidence="3" id="KW-0813">Transport</keyword>
<evidence type="ECO:0000256" key="14">
    <source>
        <dbReference type="ARBA" id="ARBA00023128"/>
    </source>
</evidence>
<keyword evidence="15 22" id="KW-0472">Membrane</keyword>
<comment type="catalytic activity">
    <reaction evidence="16">
        <text>biliverdin IXalpha(in) + ATP + H2O = biliverdin IXalpha(out) + ADP + phosphate + H(+)</text>
        <dbReference type="Rhea" id="RHEA:82359"/>
        <dbReference type="ChEBI" id="CHEBI:15377"/>
        <dbReference type="ChEBI" id="CHEBI:15378"/>
        <dbReference type="ChEBI" id="CHEBI:30616"/>
        <dbReference type="ChEBI" id="CHEBI:43474"/>
        <dbReference type="ChEBI" id="CHEBI:57991"/>
        <dbReference type="ChEBI" id="CHEBI:456216"/>
    </reaction>
    <physiologicalReaction direction="left-to-right" evidence="16">
        <dbReference type="Rhea" id="RHEA:82360"/>
    </physiologicalReaction>
</comment>
<keyword evidence="6" id="KW-0547">Nucleotide-binding</keyword>
<evidence type="ECO:0000259" key="24">
    <source>
        <dbReference type="PROSITE" id="PS50929"/>
    </source>
</evidence>
<dbReference type="SMART" id="SM00382">
    <property type="entry name" value="AAA"/>
    <property type="match status" value="1"/>
</dbReference>
<evidence type="ECO:0000256" key="5">
    <source>
        <dbReference type="ARBA" id="ARBA00022723"/>
    </source>
</evidence>
<evidence type="ECO:0000313" key="25">
    <source>
        <dbReference type="EMBL" id="OQV26132.1"/>
    </source>
</evidence>
<dbReference type="GO" id="GO:0005524">
    <property type="term" value="F:ATP binding"/>
    <property type="evidence" value="ECO:0007669"/>
    <property type="project" value="UniProtKB-KW"/>
</dbReference>
<dbReference type="PROSITE" id="PS00211">
    <property type="entry name" value="ABC_TRANSPORTER_1"/>
    <property type="match status" value="1"/>
</dbReference>
<evidence type="ECO:0000256" key="13">
    <source>
        <dbReference type="ARBA" id="ARBA00022990"/>
    </source>
</evidence>
<evidence type="ECO:0000259" key="23">
    <source>
        <dbReference type="PROSITE" id="PS50893"/>
    </source>
</evidence>
<keyword evidence="14" id="KW-0496">Mitochondrion</keyword>
<keyword evidence="5" id="KW-0479">Metal-binding</keyword>
<feature type="region of interest" description="Disordered" evidence="21">
    <location>
        <begin position="87"/>
        <end position="117"/>
    </location>
</feature>
<dbReference type="PROSITE" id="PS50893">
    <property type="entry name" value="ABC_TRANSPORTER_2"/>
    <property type="match status" value="1"/>
</dbReference>
<evidence type="ECO:0000256" key="4">
    <source>
        <dbReference type="ARBA" id="ARBA00022692"/>
    </source>
</evidence>
<keyword evidence="10" id="KW-0809">Transit peptide</keyword>
<keyword evidence="9" id="KW-0460">Magnesium</keyword>
<dbReference type="Pfam" id="PF00005">
    <property type="entry name" value="ABC_tran"/>
    <property type="match status" value="1"/>
</dbReference>
<dbReference type="EMBL" id="MTYJ01000001">
    <property type="protein sequence ID" value="OQV26132.1"/>
    <property type="molecule type" value="Genomic_DNA"/>
</dbReference>
<feature type="transmembrane region" description="Helical" evidence="22">
    <location>
        <begin position="407"/>
        <end position="428"/>
    </location>
</feature>
<protein>
    <recommendedName>
        <fullName evidence="18">ATP-binding cassette sub-family B member 10, mitochondrial</fullName>
    </recommendedName>
    <alternativeName>
        <fullName evidence="19">ABC-mitochondrial erythroid protein</fullName>
    </alternativeName>
    <alternativeName>
        <fullName evidence="20">ATP-binding cassette transporter 10</fullName>
    </alternativeName>
</protein>
<dbReference type="InterPro" id="IPR027417">
    <property type="entry name" value="P-loop_NTPase"/>
</dbReference>
<dbReference type="CDD" id="cd03249">
    <property type="entry name" value="ABC_MTABC3_MDL1_MDL2"/>
    <property type="match status" value="1"/>
</dbReference>
<evidence type="ECO:0000256" key="15">
    <source>
        <dbReference type="ARBA" id="ARBA00023136"/>
    </source>
</evidence>
<dbReference type="PANTHER" id="PTHR43394">
    <property type="entry name" value="ATP-DEPENDENT PERMEASE MDL1, MITOCHONDRIAL"/>
    <property type="match status" value="1"/>
</dbReference>
<dbReference type="FunFam" id="1.20.1560.10:FF:000048">
    <property type="entry name" value="ATP-binding cassette sub-family B member 10, mitochondrial"/>
    <property type="match status" value="1"/>
</dbReference>
<accession>A0A1W0XFI6</accession>
<dbReference type="CDD" id="cd18573">
    <property type="entry name" value="ABC_6TM_ABCB10_like"/>
    <property type="match status" value="1"/>
</dbReference>
<gene>
    <name evidence="25" type="ORF">BV898_00253</name>
</gene>
<comment type="function">
    <text evidence="17">ATP-dependent transporter located in the mitochondrial inner membrane that catalyzes the export of biliverdin from the mitochondrial matrix, and plays a crucial role in hemoglobin synthesis and antioxidative stress. Participates in the early step of the heme biosynthetic process during insertion of iron into protoporphyrin IX (PPIX). Involved in the stabilization of the iron transporter mitoferrin-1/SLC25A37. In addition may be involved in mitochondrial unfolded protein response (UPRmt) signaling pathway, although ABCB10 probably does not participate in peptide export from mitochondria.</text>
</comment>
<dbReference type="GO" id="GO:0005743">
    <property type="term" value="C:mitochondrial inner membrane"/>
    <property type="evidence" value="ECO:0007669"/>
    <property type="project" value="UniProtKB-SubCell"/>
</dbReference>
<feature type="transmembrane region" description="Helical" evidence="22">
    <location>
        <begin position="292"/>
        <end position="311"/>
    </location>
</feature>
<evidence type="ECO:0000256" key="18">
    <source>
        <dbReference type="ARBA" id="ARBA00072683"/>
    </source>
</evidence>
<evidence type="ECO:0000256" key="7">
    <source>
        <dbReference type="ARBA" id="ARBA00022792"/>
    </source>
</evidence>
<evidence type="ECO:0000256" key="17">
    <source>
        <dbReference type="ARBA" id="ARBA00055589"/>
    </source>
</evidence>
<feature type="transmembrane region" description="Helical" evidence="22">
    <location>
        <begin position="372"/>
        <end position="395"/>
    </location>
</feature>
<keyword evidence="8 25" id="KW-0067">ATP-binding</keyword>
<comment type="similarity">
    <text evidence="2">Belongs to the ABC transporter superfamily. ABCB family. Mitochondrial peptide exporter (TC 3.A.1.212) subfamily.</text>
</comment>